<dbReference type="InterPro" id="IPR043472">
    <property type="entry name" value="Macro_dom-like"/>
</dbReference>
<dbReference type="GO" id="GO:0140291">
    <property type="term" value="P:peptidyl-glutamate ADP-deribosylation"/>
    <property type="evidence" value="ECO:0007669"/>
    <property type="project" value="TreeGrafter"/>
</dbReference>
<dbReference type="RefSeq" id="WP_028717458.1">
    <property type="nucleotide sequence ID" value="NZ_CP038197.1"/>
</dbReference>
<dbReference type="PANTHER" id="PTHR12521">
    <property type="entry name" value="PROTEIN C6ORF130"/>
    <property type="match status" value="1"/>
</dbReference>
<organism evidence="3 4">
    <name type="scientific">Paracoccus versutus</name>
    <name type="common">Thiobacillus versutus</name>
    <dbReference type="NCBI Taxonomy" id="34007"/>
    <lineage>
        <taxon>Bacteria</taxon>
        <taxon>Pseudomonadati</taxon>
        <taxon>Pseudomonadota</taxon>
        <taxon>Alphaproteobacteria</taxon>
        <taxon>Rhodobacterales</taxon>
        <taxon>Paracoccaceae</taxon>
        <taxon>Paracoccus</taxon>
    </lineage>
</organism>
<sequence length="354" mass="39764">MFEYKTGDILAADADALVNTVNCVGVMGRGIALQFKNAFPENFRAYEQACKREEVRPGHMFVFETGQLTSPRYIINFPTKRHWRGKSRMEDIDAGLKDLQRVIRERKIRSIAIPPLGSGLGGLDWNEVRPRIEEALRGFSDLHVIIFQPNGAPEPARMARRQTAPNMTPGRAALVGLMDRYLSGLLDPFVTLLEVHKLMYFMKVSGEPSMERLRVVKGPYGPYSENLTHVLREIEGYFVSGYRDGGDAPNKQLELVPGAVKDADEFLEEHPDTRARFDKVASLVEGFETPFGLELLSTVHWVITHESPHSINEAVSKVYGWNDRKKQFSPRQVALAAEVLQKKGWIDAGALQAG</sequence>
<dbReference type="InterPro" id="IPR050892">
    <property type="entry name" value="ADP-ribose_metab_enzymes"/>
</dbReference>
<dbReference type="CDD" id="cd02901">
    <property type="entry name" value="Macro_Poa1p-like"/>
    <property type="match status" value="1"/>
</dbReference>
<accession>A0A3D9XJC9</accession>
<evidence type="ECO:0000313" key="3">
    <source>
        <dbReference type="EMBL" id="REF68262.1"/>
    </source>
</evidence>
<dbReference type="SMART" id="SM00506">
    <property type="entry name" value="A1pp"/>
    <property type="match status" value="1"/>
</dbReference>
<reference evidence="3 4" key="1">
    <citation type="submission" date="2018-08" db="EMBL/GenBank/DDBJ databases">
        <title>Genomic Encyclopedia of Archaeal and Bacterial Type Strains, Phase II (KMG-II): from individual species to whole genera.</title>
        <authorList>
            <person name="Goeker M."/>
        </authorList>
    </citation>
    <scope>NUCLEOTIDE SEQUENCE [LARGE SCALE GENOMIC DNA]</scope>
    <source>
        <strain evidence="3 4">DSM 17099</strain>
    </source>
</reference>
<dbReference type="InterPro" id="IPR002589">
    <property type="entry name" value="Macro_dom"/>
</dbReference>
<comment type="catalytic activity">
    <reaction evidence="1">
        <text>an N-(ADP-alpha-D-ribosyl)-thymidine in DNA + H2O = a thymidine in DNA + ADP-D-ribose</text>
        <dbReference type="Rhea" id="RHEA:71655"/>
        <dbReference type="Rhea" id="RHEA-COMP:13556"/>
        <dbReference type="Rhea" id="RHEA-COMP:18051"/>
        <dbReference type="ChEBI" id="CHEBI:15377"/>
        <dbReference type="ChEBI" id="CHEBI:57967"/>
        <dbReference type="ChEBI" id="CHEBI:137386"/>
        <dbReference type="ChEBI" id="CHEBI:191199"/>
    </reaction>
    <physiologicalReaction direction="left-to-right" evidence="1">
        <dbReference type="Rhea" id="RHEA:71656"/>
    </physiologicalReaction>
</comment>
<dbReference type="EMBL" id="QTUJ01000003">
    <property type="protein sequence ID" value="REF68262.1"/>
    <property type="molecule type" value="Genomic_DNA"/>
</dbReference>
<dbReference type="Pfam" id="PF01661">
    <property type="entry name" value="Macro"/>
    <property type="match status" value="1"/>
</dbReference>
<dbReference type="AlphaFoldDB" id="A0A3D9XJC9"/>
<dbReference type="SUPFAM" id="SSF52949">
    <property type="entry name" value="Macro domain-like"/>
    <property type="match status" value="1"/>
</dbReference>
<protein>
    <submittedName>
        <fullName evidence="3">O-acetyl-ADP-ribose deacetylase (Regulator of RNase III)</fullName>
    </submittedName>
</protein>
<dbReference type="PROSITE" id="PS51154">
    <property type="entry name" value="MACRO"/>
    <property type="match status" value="1"/>
</dbReference>
<evidence type="ECO:0000313" key="4">
    <source>
        <dbReference type="Proteomes" id="UP000256941"/>
    </source>
</evidence>
<proteinExistence type="predicted"/>
<dbReference type="Gene3D" id="3.40.220.10">
    <property type="entry name" value="Leucine Aminopeptidase, subunit E, domain 1"/>
    <property type="match status" value="1"/>
</dbReference>
<dbReference type="Proteomes" id="UP000256941">
    <property type="component" value="Unassembled WGS sequence"/>
</dbReference>
<evidence type="ECO:0000256" key="1">
    <source>
        <dbReference type="ARBA" id="ARBA00035885"/>
    </source>
</evidence>
<gene>
    <name evidence="3" type="ORF">BDD41_3296</name>
</gene>
<evidence type="ECO:0000259" key="2">
    <source>
        <dbReference type="PROSITE" id="PS51154"/>
    </source>
</evidence>
<dbReference type="PANTHER" id="PTHR12521:SF0">
    <property type="entry name" value="ADP-RIBOSE GLYCOHYDROLASE OARD1"/>
    <property type="match status" value="1"/>
</dbReference>
<comment type="caution">
    <text evidence="3">The sequence shown here is derived from an EMBL/GenBank/DDBJ whole genome shotgun (WGS) entry which is preliminary data.</text>
</comment>
<feature type="domain" description="Macro" evidence="2">
    <location>
        <begin position="1"/>
        <end position="163"/>
    </location>
</feature>
<name>A0A3D9XJC9_PARVE</name>